<dbReference type="PANTHER" id="PTHR11787">
    <property type="entry name" value="RAB GDP-DISSOCIATION INHIBITOR"/>
    <property type="match status" value="1"/>
</dbReference>
<dbReference type="Gene3D" id="3.50.50.60">
    <property type="entry name" value="FAD/NAD(P)-binding domain"/>
    <property type="match status" value="1"/>
</dbReference>
<dbReference type="PANTHER" id="PTHR11787:SF19">
    <property type="entry name" value="GUANOSINE NUCLEOTIDE DIPHOSPHATE DISSOCIATION INHIBITOR 2"/>
    <property type="match status" value="1"/>
</dbReference>
<dbReference type="InterPro" id="IPR036188">
    <property type="entry name" value="FAD/NAD-bd_sf"/>
</dbReference>
<evidence type="ECO:0000313" key="4">
    <source>
        <dbReference type="Proteomes" id="UP001642260"/>
    </source>
</evidence>
<reference evidence="3 4" key="1">
    <citation type="submission" date="2022-03" db="EMBL/GenBank/DDBJ databases">
        <authorList>
            <person name="Macdonald S."/>
            <person name="Ahmed S."/>
            <person name="Newling K."/>
        </authorList>
    </citation>
    <scope>NUCLEOTIDE SEQUENCE [LARGE SCALE GENOMIC DNA]</scope>
</reference>
<comment type="caution">
    <text evidence="3">The sequence shown here is derived from an EMBL/GenBank/DDBJ whole genome shotgun (WGS) entry which is preliminary data.</text>
</comment>
<name>A0ABC8JJ76_ERUVS</name>
<keyword evidence="4" id="KW-1185">Reference proteome</keyword>
<dbReference type="InterPro" id="IPR000806">
    <property type="entry name" value="RabGDI"/>
</dbReference>
<dbReference type="PRINTS" id="PR00892">
    <property type="entry name" value="RABGDI"/>
</dbReference>
<evidence type="ECO:0000256" key="1">
    <source>
        <dbReference type="ARBA" id="ARBA00005593"/>
    </source>
</evidence>
<dbReference type="PRINTS" id="PR00891">
    <property type="entry name" value="RABGDIREP"/>
</dbReference>
<comment type="similarity">
    <text evidence="1 2">Belongs to the Rab GDI family.</text>
</comment>
<evidence type="ECO:0000313" key="3">
    <source>
        <dbReference type="EMBL" id="CAH8330229.1"/>
    </source>
</evidence>
<dbReference type="AlphaFoldDB" id="A0ABC8JJ76"/>
<sequence>MVEEDEVIVLGTGLKECILSGLLSVDGVKVLHMDRNDYYGGESTSLNLNQLWKKFRGEDKAPEHLGASRDYNVDMMPKFMMGNGKLVRTLIHTDVTKYLSFKAVDGSYVFVKGRFKRCQ</sequence>
<evidence type="ECO:0000256" key="2">
    <source>
        <dbReference type="RuleBase" id="RU363124"/>
    </source>
</evidence>
<dbReference type="InterPro" id="IPR018203">
    <property type="entry name" value="GDP_dissociation_inhibitor"/>
</dbReference>
<organism evidence="3 4">
    <name type="scientific">Eruca vesicaria subsp. sativa</name>
    <name type="common">Garden rocket</name>
    <name type="synonym">Eruca sativa</name>
    <dbReference type="NCBI Taxonomy" id="29727"/>
    <lineage>
        <taxon>Eukaryota</taxon>
        <taxon>Viridiplantae</taxon>
        <taxon>Streptophyta</taxon>
        <taxon>Embryophyta</taxon>
        <taxon>Tracheophyta</taxon>
        <taxon>Spermatophyta</taxon>
        <taxon>Magnoliopsida</taxon>
        <taxon>eudicotyledons</taxon>
        <taxon>Gunneridae</taxon>
        <taxon>Pentapetalae</taxon>
        <taxon>rosids</taxon>
        <taxon>malvids</taxon>
        <taxon>Brassicales</taxon>
        <taxon>Brassicaceae</taxon>
        <taxon>Brassiceae</taxon>
        <taxon>Eruca</taxon>
    </lineage>
</organism>
<accession>A0ABC8JJ76</accession>
<dbReference type="SUPFAM" id="SSF51905">
    <property type="entry name" value="FAD/NAD(P)-binding domain"/>
    <property type="match status" value="1"/>
</dbReference>
<dbReference type="EMBL" id="CAKOAT010112932">
    <property type="protein sequence ID" value="CAH8330229.1"/>
    <property type="molecule type" value="Genomic_DNA"/>
</dbReference>
<gene>
    <name evidence="3" type="ORF">ERUC_LOCUS11909</name>
</gene>
<proteinExistence type="inferred from homology"/>
<dbReference type="Proteomes" id="UP001642260">
    <property type="component" value="Unassembled WGS sequence"/>
</dbReference>
<dbReference type="Pfam" id="PF00996">
    <property type="entry name" value="GDI"/>
    <property type="match status" value="1"/>
</dbReference>
<dbReference type="Gene3D" id="3.30.519.10">
    <property type="entry name" value="Guanine Nucleotide Dissociation Inhibitor, domain 2"/>
    <property type="match status" value="1"/>
</dbReference>
<protein>
    <recommendedName>
        <fullName evidence="2">Guanosine nucleotide diphosphate dissociation inhibitor</fullName>
    </recommendedName>
</protein>